<dbReference type="EMBL" id="BDQV01000057">
    <property type="protein sequence ID" value="GAY50005.1"/>
    <property type="molecule type" value="Genomic_DNA"/>
</dbReference>
<evidence type="ECO:0000313" key="2">
    <source>
        <dbReference type="EMBL" id="GAY50005.1"/>
    </source>
</evidence>
<keyword evidence="1" id="KW-1133">Transmembrane helix</keyword>
<evidence type="ECO:0000313" key="3">
    <source>
        <dbReference type="Proteomes" id="UP000236630"/>
    </source>
</evidence>
<keyword evidence="3" id="KW-1185">Reference proteome</keyword>
<organism evidence="2 3">
    <name type="scientific">Citrus unshiu</name>
    <name type="common">Satsuma mandarin</name>
    <name type="synonym">Citrus nobilis var. unshiu</name>
    <dbReference type="NCBI Taxonomy" id="55188"/>
    <lineage>
        <taxon>Eukaryota</taxon>
        <taxon>Viridiplantae</taxon>
        <taxon>Streptophyta</taxon>
        <taxon>Embryophyta</taxon>
        <taxon>Tracheophyta</taxon>
        <taxon>Spermatophyta</taxon>
        <taxon>Magnoliopsida</taxon>
        <taxon>eudicotyledons</taxon>
        <taxon>Gunneridae</taxon>
        <taxon>Pentapetalae</taxon>
        <taxon>rosids</taxon>
        <taxon>malvids</taxon>
        <taxon>Sapindales</taxon>
        <taxon>Rutaceae</taxon>
        <taxon>Aurantioideae</taxon>
        <taxon>Citrus</taxon>
    </lineage>
</organism>
<dbReference type="AlphaFoldDB" id="A0A2H5PD45"/>
<dbReference type="STRING" id="55188.A0A2H5PD45"/>
<feature type="transmembrane region" description="Helical" evidence="1">
    <location>
        <begin position="397"/>
        <end position="421"/>
    </location>
</feature>
<comment type="caution">
    <text evidence="2">The sequence shown here is derived from an EMBL/GenBank/DDBJ whole genome shotgun (WGS) entry which is preliminary data.</text>
</comment>
<keyword evidence="1" id="KW-0472">Membrane</keyword>
<gene>
    <name evidence="2" type="ORF">CUMW_123370</name>
</gene>
<sequence length="422" mass="48446">MLAMDERVDEHVPVEIEKLADSSSTVNTGDTEKAMAHEDENEHVPIDMKKLADSLSGKLETLPPLSTKCSIYRVAEPRRCSNPSHYTPQMVSIGPFHHGKEELQPMEEHKRRYLKCFLQRTKVSMARFLTLIKEREAELRDCYAETIHNLGSDEFVTMVLVDAVFLIEFFLRFCESDWRTDDDRIFTKTKEISLLTITISWFRADLSGFLPIEEKLFENHFSKAAHFLDLFMLCLQPSQSRAPLQLKYPTVPGAKELHQAGVKFKAGSSKNLLDIKFEKGILEIPFIPVYEKTELLCRNLLAFEWLHDYTPYFNDYIIMIGWLITAPKDAELLFENEIVGLSEELPTMFGNLSKDCTLVLDGFLYSGLLADLYIYRKSPWHKWKATLKQNYFNTPRASISVIAAVILLLLTVTQTVCSLVAL</sequence>
<dbReference type="PANTHER" id="PTHR31170:SF25">
    <property type="entry name" value="BNAA09G04570D PROTEIN"/>
    <property type="match status" value="1"/>
</dbReference>
<dbReference type="Proteomes" id="UP000236630">
    <property type="component" value="Unassembled WGS sequence"/>
</dbReference>
<protein>
    <submittedName>
        <fullName evidence="2">Uncharacterized protein</fullName>
    </submittedName>
</protein>
<dbReference type="InterPro" id="IPR004158">
    <property type="entry name" value="DUF247_pln"/>
</dbReference>
<accession>A0A2H5PD45</accession>
<keyword evidence="1" id="KW-0812">Transmembrane</keyword>
<reference evidence="2 3" key="1">
    <citation type="journal article" date="2017" name="Front. Genet.">
        <title>Draft sequencing of the heterozygous diploid genome of Satsuma (Citrus unshiu Marc.) using a hybrid assembly approach.</title>
        <authorList>
            <person name="Shimizu T."/>
            <person name="Tanizawa Y."/>
            <person name="Mochizuki T."/>
            <person name="Nagasaki H."/>
            <person name="Yoshioka T."/>
            <person name="Toyoda A."/>
            <person name="Fujiyama A."/>
            <person name="Kaminuma E."/>
            <person name="Nakamura Y."/>
        </authorList>
    </citation>
    <scope>NUCLEOTIDE SEQUENCE [LARGE SCALE GENOMIC DNA]</scope>
    <source>
        <strain evidence="3">cv. Miyagawa wase</strain>
    </source>
</reference>
<dbReference type="Pfam" id="PF03140">
    <property type="entry name" value="DUF247"/>
    <property type="match status" value="2"/>
</dbReference>
<evidence type="ECO:0000256" key="1">
    <source>
        <dbReference type="SAM" id="Phobius"/>
    </source>
</evidence>
<proteinExistence type="predicted"/>
<dbReference type="PANTHER" id="PTHR31170">
    <property type="entry name" value="BNAC04G53230D PROTEIN"/>
    <property type="match status" value="1"/>
</dbReference>
<name>A0A2H5PD45_CITUN</name>